<dbReference type="InterPro" id="IPR000182">
    <property type="entry name" value="GNAT_dom"/>
</dbReference>
<proteinExistence type="predicted"/>
<dbReference type="OrthoDB" id="9789603at2"/>
<dbReference type="CDD" id="cd04301">
    <property type="entry name" value="NAT_SF"/>
    <property type="match status" value="1"/>
</dbReference>
<dbReference type="Pfam" id="PF00583">
    <property type="entry name" value="Acetyltransf_1"/>
    <property type="match status" value="1"/>
</dbReference>
<dbReference type="Gene3D" id="3.40.630.30">
    <property type="match status" value="1"/>
</dbReference>
<organism evidence="4 5">
    <name type="scientific">Phyllobacterium myrsinacearum</name>
    <dbReference type="NCBI Taxonomy" id="28101"/>
    <lineage>
        <taxon>Bacteria</taxon>
        <taxon>Pseudomonadati</taxon>
        <taxon>Pseudomonadota</taxon>
        <taxon>Alphaproteobacteria</taxon>
        <taxon>Hyphomicrobiales</taxon>
        <taxon>Phyllobacteriaceae</taxon>
        <taxon>Phyllobacterium</taxon>
    </lineage>
</organism>
<evidence type="ECO:0000256" key="1">
    <source>
        <dbReference type="ARBA" id="ARBA00022679"/>
    </source>
</evidence>
<sequence>MTSAAEPVFRRAERADLPALIALFAADALGGHGDTVHPDAFARYERAFERIEASANDILLVGVFGGEVVATAQVTFTTSLPSRGRTNMTIEAVQTRDDMRGQGIGAKLIHHCIALGRERGAGLIQLMSNAKRADAHRFYERLGFKKSHAGFKMVLEALPAAT</sequence>
<protein>
    <submittedName>
        <fullName evidence="4">GNAT family N-acetyltransferase</fullName>
    </submittedName>
</protein>
<dbReference type="Proteomes" id="UP000238563">
    <property type="component" value="Unassembled WGS sequence"/>
</dbReference>
<evidence type="ECO:0000313" key="4">
    <source>
        <dbReference type="EMBL" id="PRD58394.1"/>
    </source>
</evidence>
<dbReference type="RefSeq" id="WP_105732634.1">
    <property type="nucleotide sequence ID" value="NZ_PVBT01000001.1"/>
</dbReference>
<evidence type="ECO:0000313" key="5">
    <source>
        <dbReference type="Proteomes" id="UP000238563"/>
    </source>
</evidence>
<feature type="domain" description="N-acetyltransferase" evidence="3">
    <location>
        <begin position="7"/>
        <end position="162"/>
    </location>
</feature>
<dbReference type="AlphaFoldDB" id="A0A2S9JYH3"/>
<evidence type="ECO:0000256" key="2">
    <source>
        <dbReference type="ARBA" id="ARBA00023315"/>
    </source>
</evidence>
<dbReference type="InterPro" id="IPR016181">
    <property type="entry name" value="Acyl_CoA_acyltransferase"/>
</dbReference>
<dbReference type="PROSITE" id="PS51186">
    <property type="entry name" value="GNAT"/>
    <property type="match status" value="1"/>
</dbReference>
<keyword evidence="2" id="KW-0012">Acyltransferase</keyword>
<dbReference type="PANTHER" id="PTHR43877">
    <property type="entry name" value="AMINOALKYLPHOSPHONATE N-ACETYLTRANSFERASE-RELATED-RELATED"/>
    <property type="match status" value="1"/>
</dbReference>
<keyword evidence="5" id="KW-1185">Reference proteome</keyword>
<keyword evidence="1 4" id="KW-0808">Transferase</keyword>
<accession>A0A2S9JYH3</accession>
<dbReference type="SUPFAM" id="SSF55729">
    <property type="entry name" value="Acyl-CoA N-acyltransferases (Nat)"/>
    <property type="match status" value="1"/>
</dbReference>
<name>A0A2S9JYH3_9HYPH</name>
<dbReference type="InterPro" id="IPR050832">
    <property type="entry name" value="Bact_Acetyltransf"/>
</dbReference>
<dbReference type="GO" id="GO:0016747">
    <property type="term" value="F:acyltransferase activity, transferring groups other than amino-acyl groups"/>
    <property type="evidence" value="ECO:0007669"/>
    <property type="project" value="InterPro"/>
</dbReference>
<comment type="caution">
    <text evidence="4">The sequence shown here is derived from an EMBL/GenBank/DDBJ whole genome shotgun (WGS) entry which is preliminary data.</text>
</comment>
<reference evidence="4 5" key="1">
    <citation type="submission" date="2018-02" db="EMBL/GenBank/DDBJ databases">
        <title>The draft genome of Phyllobacterium myrsinacearum DSM5892.</title>
        <authorList>
            <person name="Li L."/>
            <person name="Liu L."/>
            <person name="Zhang X."/>
            <person name="Wang T."/>
        </authorList>
    </citation>
    <scope>NUCLEOTIDE SEQUENCE [LARGE SCALE GENOMIC DNA]</scope>
    <source>
        <strain evidence="4 5">DSM 5892</strain>
    </source>
</reference>
<evidence type="ECO:0000259" key="3">
    <source>
        <dbReference type="PROSITE" id="PS51186"/>
    </source>
</evidence>
<gene>
    <name evidence="4" type="ORF">C5750_04540</name>
</gene>
<dbReference type="EMBL" id="PVBT01000001">
    <property type="protein sequence ID" value="PRD58394.1"/>
    <property type="molecule type" value="Genomic_DNA"/>
</dbReference>